<proteinExistence type="predicted"/>
<accession>A0A1U7INT7</accession>
<keyword evidence="1" id="KW-0472">Membrane</keyword>
<protein>
    <submittedName>
        <fullName evidence="2">Uncharacterized protein</fullName>
    </submittedName>
</protein>
<dbReference type="EMBL" id="MRCE01000006">
    <property type="protein sequence ID" value="OKH38919.1"/>
    <property type="molecule type" value="Genomic_DNA"/>
</dbReference>
<keyword evidence="1" id="KW-0812">Transmembrane</keyword>
<organism evidence="2 3">
    <name type="scientific">[Phormidium ambiguum] IAM M-71</name>
    <dbReference type="NCBI Taxonomy" id="454136"/>
    <lineage>
        <taxon>Bacteria</taxon>
        <taxon>Bacillati</taxon>
        <taxon>Cyanobacteriota</taxon>
        <taxon>Cyanophyceae</taxon>
        <taxon>Oscillatoriophycideae</taxon>
        <taxon>Aerosakkonematales</taxon>
        <taxon>Aerosakkonemataceae</taxon>
        <taxon>Floridanema</taxon>
    </lineage>
</organism>
<comment type="caution">
    <text evidence="2">The sequence shown here is derived from an EMBL/GenBank/DDBJ whole genome shotgun (WGS) entry which is preliminary data.</text>
</comment>
<feature type="transmembrane region" description="Helical" evidence="1">
    <location>
        <begin position="17"/>
        <end position="38"/>
    </location>
</feature>
<keyword evidence="1" id="KW-1133">Transmembrane helix</keyword>
<dbReference type="Proteomes" id="UP000185860">
    <property type="component" value="Unassembled WGS sequence"/>
</dbReference>
<reference evidence="2 3" key="1">
    <citation type="submission" date="2016-11" db="EMBL/GenBank/DDBJ databases">
        <title>Draft Genome Sequences of Nine Cyanobacterial Strains from Diverse Habitats.</title>
        <authorList>
            <person name="Zhu T."/>
            <person name="Hou S."/>
            <person name="Lu X."/>
            <person name="Hess W.R."/>
        </authorList>
    </citation>
    <scope>NUCLEOTIDE SEQUENCE [LARGE SCALE GENOMIC DNA]</scope>
    <source>
        <strain evidence="2 3">IAM M-71</strain>
    </source>
</reference>
<sequence>MASCGNAFVSPNHNNSICLWVILPQYLLTLPIDFYFYFLRFINSSIQKYNTYRLQESTIGDQ</sequence>
<evidence type="ECO:0000313" key="3">
    <source>
        <dbReference type="Proteomes" id="UP000185860"/>
    </source>
</evidence>
<dbReference type="AlphaFoldDB" id="A0A1U7INT7"/>
<name>A0A1U7INT7_9CYAN</name>
<evidence type="ECO:0000313" key="2">
    <source>
        <dbReference type="EMBL" id="OKH38919.1"/>
    </source>
</evidence>
<evidence type="ECO:0000256" key="1">
    <source>
        <dbReference type="SAM" id="Phobius"/>
    </source>
</evidence>
<gene>
    <name evidence="2" type="ORF">NIES2119_07190</name>
</gene>